<dbReference type="InterPro" id="IPR036709">
    <property type="entry name" value="Autotransporte_beta_dom_sf"/>
</dbReference>
<evidence type="ECO:0000259" key="2">
    <source>
        <dbReference type="PROSITE" id="PS51208"/>
    </source>
</evidence>
<dbReference type="Proteomes" id="UP001164712">
    <property type="component" value="Chromosome"/>
</dbReference>
<dbReference type="SUPFAM" id="SSF103515">
    <property type="entry name" value="Autotransporter"/>
    <property type="match status" value="1"/>
</dbReference>
<keyword evidence="4" id="KW-1185">Reference proteome</keyword>
<keyword evidence="1" id="KW-0732">Signal</keyword>
<dbReference type="InterPro" id="IPR005546">
    <property type="entry name" value="Autotransporte_beta"/>
</dbReference>
<reference evidence="3" key="1">
    <citation type="submission" date="2022-12" db="EMBL/GenBank/DDBJ databases">
        <title>Complete genome sequence of an Australian strain of Rouxiella badensis DAR84756 and resolution of the R. badensis DSM100043 and R. chamberiensis DSM28324 genomes.</title>
        <authorList>
            <person name="Paul S."/>
            <person name="Anderson P.J."/>
            <person name="Maynard G."/>
            <person name="Dyall-Smith M."/>
            <person name="Kudinha T."/>
        </authorList>
    </citation>
    <scope>NUCLEOTIDE SEQUENCE</scope>
    <source>
        <strain evidence="3">DSM 28324</strain>
    </source>
</reference>
<dbReference type="SMART" id="SM00869">
    <property type="entry name" value="Autotransporter"/>
    <property type="match status" value="1"/>
</dbReference>
<evidence type="ECO:0000256" key="1">
    <source>
        <dbReference type="SAM" id="SignalP"/>
    </source>
</evidence>
<evidence type="ECO:0000313" key="4">
    <source>
        <dbReference type="Proteomes" id="UP001164712"/>
    </source>
</evidence>
<evidence type="ECO:0000313" key="3">
    <source>
        <dbReference type="EMBL" id="WAT00911.1"/>
    </source>
</evidence>
<gene>
    <name evidence="3" type="ORF">O1V66_19305</name>
</gene>
<protein>
    <submittedName>
        <fullName evidence="3">Autotransporter domain-containing protein</fullName>
    </submittedName>
</protein>
<dbReference type="PROSITE" id="PS51208">
    <property type="entry name" value="AUTOTRANSPORTER"/>
    <property type="match status" value="1"/>
</dbReference>
<proteinExistence type="predicted"/>
<accession>A0ABY7HPV5</accession>
<dbReference type="Pfam" id="PF03797">
    <property type="entry name" value="Autotransporter"/>
    <property type="match status" value="1"/>
</dbReference>
<dbReference type="EMBL" id="CP114058">
    <property type="protein sequence ID" value="WAT00911.1"/>
    <property type="molecule type" value="Genomic_DNA"/>
</dbReference>
<sequence length="848" mass="89742">MHNGMRLSTLTRCILLATSSFMAAGQASAATPVVKDISRQVSDLTLNNSANNRNENWNMAHLNGNAAVVAHAAANHNVYFSGPTRDANDRQELIVAGTQLGDHYINLSTGGAASVYLLPGSKTDMIEAGDRGKKTDITVVLDNAMLNGQQNGLKYDDKPVNAVVKNKDYMQGSAIWQDPEDNGELIVSATHKSIINGSIDASGTGNKNILLDDSLLTNGTINLHGNAINSIALKNSQLDPYLNLSSADYTLSNDAIYAFGAKENHVSLDNSVVLGDITLDSTGDTDLFIAHKSLYVGDIFINAGGKAAVDISDSQQDGVIKVMGAKGASIFVTHNATYYGRIYFGSGKNLLTVSDNSGVYADVMADTGSQTDMVIGDNSTYWGKISGVQNLSIGDKGQVVTSEPKDMHIAMNGNSALVTTHLNHSVLGMNTSDRLVATKVSGANALTVTRLSKDTTTGNHALTQLTMTKGATVKTAFGNGQQAVSARSGAYNDRLALSTLDTTAKSKGAAAQQELILSVKRTELASDVKSAIAGLDGAKASAAAVTDSIANRLNVLNAGNLFYGVREGASLWGDYLYQDANLKGNTDAHSTLQGLNSGADWTWKLGNGSSVTTGLAIGQVKNKLTHVSIAGDFNNHVTGNFYSLYGGWQQALQNRTWSLFTNANLSYGQLRYSASSNNVGDSTTGLKEHLNSGYKGNVLRAELRSGVNILLSQTVSVQPYALLGMDKATADAFANSHVKFARNHSGSSYAGIGTRLTGKVEVKSIKLMPWADVSYTQEFHDNTAIKATSADKNGDYQLNAGKIRKVMTMGAGLNAAVTHNLNLNSGVYTHAGDIRNDVSVRLGVNYSF</sequence>
<dbReference type="RefSeq" id="WP_269127967.1">
    <property type="nucleotide sequence ID" value="NZ_CP114058.1"/>
</dbReference>
<name>A0ABY7HPV5_9GAMM</name>
<feature type="domain" description="Autotransporter" evidence="2">
    <location>
        <begin position="564"/>
        <end position="848"/>
    </location>
</feature>
<organism evidence="3 4">
    <name type="scientific">Rouxiella chamberiensis</name>
    <dbReference type="NCBI Taxonomy" id="1513468"/>
    <lineage>
        <taxon>Bacteria</taxon>
        <taxon>Pseudomonadati</taxon>
        <taxon>Pseudomonadota</taxon>
        <taxon>Gammaproteobacteria</taxon>
        <taxon>Enterobacterales</taxon>
        <taxon>Yersiniaceae</taxon>
        <taxon>Rouxiella</taxon>
    </lineage>
</organism>
<feature type="chain" id="PRO_5045150882" evidence="1">
    <location>
        <begin position="30"/>
        <end position="848"/>
    </location>
</feature>
<dbReference type="Gene3D" id="2.40.128.130">
    <property type="entry name" value="Autotransporter beta-domain"/>
    <property type="match status" value="1"/>
</dbReference>
<feature type="signal peptide" evidence="1">
    <location>
        <begin position="1"/>
        <end position="29"/>
    </location>
</feature>